<evidence type="ECO:0000313" key="1">
    <source>
        <dbReference type="EMBL" id="KAF5760622.1"/>
    </source>
</evidence>
<organism evidence="2 3">
    <name type="scientific">Helianthus annuus</name>
    <name type="common">Common sunflower</name>
    <dbReference type="NCBI Taxonomy" id="4232"/>
    <lineage>
        <taxon>Eukaryota</taxon>
        <taxon>Viridiplantae</taxon>
        <taxon>Streptophyta</taxon>
        <taxon>Embryophyta</taxon>
        <taxon>Tracheophyta</taxon>
        <taxon>Spermatophyta</taxon>
        <taxon>Magnoliopsida</taxon>
        <taxon>eudicotyledons</taxon>
        <taxon>Gunneridae</taxon>
        <taxon>Pentapetalae</taxon>
        <taxon>asterids</taxon>
        <taxon>campanulids</taxon>
        <taxon>Asterales</taxon>
        <taxon>Asteraceae</taxon>
        <taxon>Asteroideae</taxon>
        <taxon>Heliantheae alliance</taxon>
        <taxon>Heliantheae</taxon>
        <taxon>Helianthus</taxon>
    </lineage>
</organism>
<dbReference type="Gramene" id="mRNA:HanXRQr2_Chr16g0755631">
    <property type="protein sequence ID" value="mRNA:HanXRQr2_Chr16g0755631"/>
    <property type="gene ID" value="HanXRQr2_Chr16g0755631"/>
</dbReference>
<proteinExistence type="predicted"/>
<reference evidence="1" key="3">
    <citation type="submission" date="2020-06" db="EMBL/GenBank/DDBJ databases">
        <title>Helianthus annuus Genome sequencing and assembly Release 2.</title>
        <authorList>
            <person name="Gouzy J."/>
            <person name="Langlade N."/>
            <person name="Munos S."/>
        </authorList>
    </citation>
    <scope>NUCLEOTIDE SEQUENCE</scope>
    <source>
        <tissue evidence="1">Leaves</tissue>
    </source>
</reference>
<keyword evidence="3" id="KW-1185">Reference proteome</keyword>
<sequence length="91" mass="10682">MVQHVLQENDENNKLPPKLTARTNHEARHLFKTYTRVGNFKTYRNEISKLCIYIDSSHHLDSTTQDHPHTSIFVSNIFVTFRLNPHTSFDS</sequence>
<dbReference type="EMBL" id="MNCJ02000331">
    <property type="protein sequence ID" value="KAF5760622.1"/>
    <property type="molecule type" value="Genomic_DNA"/>
</dbReference>
<reference evidence="2" key="2">
    <citation type="submission" date="2017-02" db="EMBL/GenBank/DDBJ databases">
        <title>Sunflower complete genome.</title>
        <authorList>
            <person name="Langlade N."/>
            <person name="Munos S."/>
        </authorList>
    </citation>
    <scope>NUCLEOTIDE SEQUENCE [LARGE SCALE GENOMIC DNA]</scope>
    <source>
        <tissue evidence="2">Leaves</tissue>
    </source>
</reference>
<dbReference type="EMBL" id="CM007905">
    <property type="protein sequence ID" value="OTF92039.1"/>
    <property type="molecule type" value="Genomic_DNA"/>
</dbReference>
<dbReference type="AlphaFoldDB" id="A0A251S0F5"/>
<reference evidence="1 3" key="1">
    <citation type="journal article" date="2017" name="Nature">
        <title>The sunflower genome provides insights into oil metabolism, flowering and Asterid evolution.</title>
        <authorList>
            <person name="Badouin H."/>
            <person name="Gouzy J."/>
            <person name="Grassa C.J."/>
            <person name="Murat F."/>
            <person name="Staton S.E."/>
            <person name="Cottret L."/>
            <person name="Lelandais-Briere C."/>
            <person name="Owens G.L."/>
            <person name="Carrere S."/>
            <person name="Mayjonade B."/>
            <person name="Legrand L."/>
            <person name="Gill N."/>
            <person name="Kane N.C."/>
            <person name="Bowers J.E."/>
            <person name="Hubner S."/>
            <person name="Bellec A."/>
            <person name="Berard A."/>
            <person name="Berges H."/>
            <person name="Blanchet N."/>
            <person name="Boniface M.C."/>
            <person name="Brunel D."/>
            <person name="Catrice O."/>
            <person name="Chaidir N."/>
            <person name="Claudel C."/>
            <person name="Donnadieu C."/>
            <person name="Faraut T."/>
            <person name="Fievet G."/>
            <person name="Helmstetter N."/>
            <person name="King M."/>
            <person name="Knapp S.J."/>
            <person name="Lai Z."/>
            <person name="Le Paslier M.C."/>
            <person name="Lippi Y."/>
            <person name="Lorenzon L."/>
            <person name="Mandel J.R."/>
            <person name="Marage G."/>
            <person name="Marchand G."/>
            <person name="Marquand E."/>
            <person name="Bret-Mestries E."/>
            <person name="Morien E."/>
            <person name="Nambeesan S."/>
            <person name="Nguyen T."/>
            <person name="Pegot-Espagnet P."/>
            <person name="Pouilly N."/>
            <person name="Raftis F."/>
            <person name="Sallet E."/>
            <person name="Schiex T."/>
            <person name="Thomas J."/>
            <person name="Vandecasteele C."/>
            <person name="Vares D."/>
            <person name="Vear F."/>
            <person name="Vautrin S."/>
            <person name="Crespi M."/>
            <person name="Mangin B."/>
            <person name="Burke J.M."/>
            <person name="Salse J."/>
            <person name="Munos S."/>
            <person name="Vincourt P."/>
            <person name="Rieseberg L.H."/>
            <person name="Langlade N.B."/>
        </authorList>
    </citation>
    <scope>NUCLEOTIDE SEQUENCE [LARGE SCALE GENOMIC DNA]</scope>
    <source>
        <strain evidence="3">cv. SF193</strain>
        <tissue evidence="1">Leaves</tissue>
    </source>
</reference>
<gene>
    <name evidence="2" type="ORF">HannXRQ_Chr16g0517511</name>
    <name evidence="1" type="ORF">HanXRQr2_Chr16g0755631</name>
</gene>
<dbReference type="InParanoid" id="A0A251S0F5"/>
<evidence type="ECO:0000313" key="2">
    <source>
        <dbReference type="EMBL" id="OTF92039.1"/>
    </source>
</evidence>
<name>A0A251S0F5_HELAN</name>
<accession>A0A251S0F5</accession>
<evidence type="ECO:0000313" key="3">
    <source>
        <dbReference type="Proteomes" id="UP000215914"/>
    </source>
</evidence>
<protein>
    <submittedName>
        <fullName evidence="2">Uncharacterized protein</fullName>
    </submittedName>
</protein>
<dbReference type="Proteomes" id="UP000215914">
    <property type="component" value="Chromosome 16"/>
</dbReference>